<keyword evidence="3" id="KW-1185">Reference proteome</keyword>
<feature type="transmembrane region" description="Helical" evidence="1">
    <location>
        <begin position="80"/>
        <end position="98"/>
    </location>
</feature>
<reference evidence="2 3" key="1">
    <citation type="submission" date="2023-07" db="EMBL/GenBank/DDBJ databases">
        <title>Genomic Encyclopedia of Type Strains, Phase IV (KMG-IV): sequencing the most valuable type-strain genomes for metagenomic binning, comparative biology and taxonomic classification.</title>
        <authorList>
            <person name="Goeker M."/>
        </authorList>
    </citation>
    <scope>NUCLEOTIDE SEQUENCE [LARGE SCALE GENOMIC DNA]</scope>
    <source>
        <strain evidence="2 3">DSM 27848</strain>
    </source>
</reference>
<evidence type="ECO:0008006" key="4">
    <source>
        <dbReference type="Google" id="ProtNLM"/>
    </source>
</evidence>
<evidence type="ECO:0000256" key="1">
    <source>
        <dbReference type="SAM" id="Phobius"/>
    </source>
</evidence>
<dbReference type="Pfam" id="PF10864">
    <property type="entry name" value="DUF2663"/>
    <property type="match status" value="1"/>
</dbReference>
<keyword evidence="1" id="KW-0812">Transmembrane</keyword>
<dbReference type="EMBL" id="JAUSUO010000001">
    <property type="protein sequence ID" value="MDQ0342085.1"/>
    <property type="molecule type" value="Genomic_DNA"/>
</dbReference>
<feature type="transmembrane region" description="Helical" evidence="1">
    <location>
        <begin position="36"/>
        <end position="56"/>
    </location>
</feature>
<sequence>MEQFLVDLGDHTDQTTKQMLQNLINKRIKYNRYKNLHFLMLTTAFVFGLFVFYFFYRTTIETSTNSILDTFSIFIKKNHFLTLFFVAFTLFGSVKVIFEKKEKYEKEYHALRCEIIDKSKDLWKDDKWKQRHRVFEQMKNKYDINLYHQSK</sequence>
<comment type="caution">
    <text evidence="2">The sequence shown here is derived from an EMBL/GenBank/DDBJ whole genome shotgun (WGS) entry which is preliminary data.</text>
</comment>
<dbReference type="RefSeq" id="WP_244680277.1">
    <property type="nucleotide sequence ID" value="NZ_JALIRM010000001.1"/>
</dbReference>
<evidence type="ECO:0000313" key="3">
    <source>
        <dbReference type="Proteomes" id="UP001232343"/>
    </source>
</evidence>
<accession>A0ABU0D106</accession>
<keyword evidence="1" id="KW-1133">Transmembrane helix</keyword>
<proteinExistence type="predicted"/>
<name>A0ABU0D106_9BACI</name>
<organism evidence="2 3">
    <name type="scientific">Lederbergia wuyishanensis</name>
    <dbReference type="NCBI Taxonomy" id="1347903"/>
    <lineage>
        <taxon>Bacteria</taxon>
        <taxon>Bacillati</taxon>
        <taxon>Bacillota</taxon>
        <taxon>Bacilli</taxon>
        <taxon>Bacillales</taxon>
        <taxon>Bacillaceae</taxon>
        <taxon>Lederbergia</taxon>
    </lineage>
</organism>
<evidence type="ECO:0000313" key="2">
    <source>
        <dbReference type="EMBL" id="MDQ0342085.1"/>
    </source>
</evidence>
<gene>
    <name evidence="2" type="ORF">J2S14_000878</name>
</gene>
<dbReference type="InterPro" id="IPR020210">
    <property type="entry name" value="Uncharacterised_YpbF_TM"/>
</dbReference>
<keyword evidence="1" id="KW-0472">Membrane</keyword>
<dbReference type="Proteomes" id="UP001232343">
    <property type="component" value="Unassembled WGS sequence"/>
</dbReference>
<protein>
    <recommendedName>
        <fullName evidence="4">DUF2663 family protein</fullName>
    </recommendedName>
</protein>